<reference evidence="11" key="1">
    <citation type="submission" date="2013-06" db="EMBL/GenBank/DDBJ databases">
        <authorList>
            <person name="Zhao Q."/>
        </authorList>
    </citation>
    <scope>NUCLEOTIDE SEQUENCE</scope>
    <source>
        <strain evidence="11">cv. W1943</strain>
    </source>
</reference>
<dbReference type="EnsemblPlants" id="ORUFI11G14890.1">
    <property type="protein sequence ID" value="ORUFI11G14890.1"/>
    <property type="gene ID" value="ORUFI11G14890"/>
</dbReference>
<dbReference type="Gramene" id="ORUFI11G14890.1">
    <property type="protein sequence ID" value="ORUFI11G14890.1"/>
    <property type="gene ID" value="ORUFI11G14890"/>
</dbReference>
<keyword evidence="4" id="KW-0547">Nucleotide-binding</keyword>
<reference evidence="10" key="2">
    <citation type="submission" date="2015-06" db="UniProtKB">
        <authorList>
            <consortium name="EnsemblPlants"/>
        </authorList>
    </citation>
    <scope>IDENTIFICATION</scope>
</reference>
<organism evidence="10 11">
    <name type="scientific">Oryza rufipogon</name>
    <name type="common">Brownbeard rice</name>
    <name type="synonym">Asian wild rice</name>
    <dbReference type="NCBI Taxonomy" id="4529"/>
    <lineage>
        <taxon>Eukaryota</taxon>
        <taxon>Viridiplantae</taxon>
        <taxon>Streptophyta</taxon>
        <taxon>Embryophyta</taxon>
        <taxon>Tracheophyta</taxon>
        <taxon>Spermatophyta</taxon>
        <taxon>Magnoliopsida</taxon>
        <taxon>Liliopsida</taxon>
        <taxon>Poales</taxon>
        <taxon>Poaceae</taxon>
        <taxon>BOP clade</taxon>
        <taxon>Oryzoideae</taxon>
        <taxon>Oryzeae</taxon>
        <taxon>Oryzinae</taxon>
        <taxon>Oryza</taxon>
    </lineage>
</organism>
<keyword evidence="5" id="KW-0611">Plant defense</keyword>
<dbReference type="PANTHER" id="PTHR36766">
    <property type="entry name" value="PLANT BROAD-SPECTRUM MILDEW RESISTANCE PROTEIN RPW8"/>
    <property type="match status" value="1"/>
</dbReference>
<protein>
    <recommendedName>
        <fullName evidence="12">NB-ARC domain-containing protein</fullName>
    </recommendedName>
</protein>
<keyword evidence="2" id="KW-0433">Leucine-rich repeat</keyword>
<keyword evidence="11" id="KW-1185">Reference proteome</keyword>
<dbReference type="HOGENOM" id="CLU_000837_8_2_1"/>
<dbReference type="Gene3D" id="1.10.10.10">
    <property type="entry name" value="Winged helix-like DNA-binding domain superfamily/Winged helix DNA-binding domain"/>
    <property type="match status" value="1"/>
</dbReference>
<dbReference type="AlphaFoldDB" id="A0A0E0R8L1"/>
<dbReference type="PRINTS" id="PR00364">
    <property type="entry name" value="DISEASERSIST"/>
</dbReference>
<dbReference type="Gene3D" id="3.80.10.10">
    <property type="entry name" value="Ribonuclease Inhibitor"/>
    <property type="match status" value="3"/>
</dbReference>
<sequence>MAGLFASMAVKWAIDKLSSLLAPARLRPVASSSSSSSSSQGLEDLRMLERTMRRIHATLMDAEEHWNIREESAKLRLRELTELAYGAEDVVDEYEYEVNRCRLEAADRCASNCSKRKRHEVNDEQFAQFGLVPVPHELVVRARELVKRFDEMKIYYKHFSLSDNDGERRIIPDIHNVRRTSYFVDKESIIGRELDKKTIIQKLMSGHDHMMFRVWVCVSDHFDSTDLTKKIIVSITKQSNNQELVDLQQKLGEEIQGKRFLLVLDDVWNERRDCWETFCKPLSVAQQCNILVTTRNVAVARLVQTMPQFTMDHLSPHDSWTLFERTVAVHENIIRGNLVDIAKKIVQKCDRLPLAIKTLGSMLRYETDERRWIDVLESELWDLDNAHNEVLPALELSYKNMPKHLKLCFLSLCLFPKDYPLEKYQVIRLWGLLDFLQCDEWKKKDESGSQYFLFDRTGSLYYDELVQRNEFFRLEGHRPVEIPQNARFMSIIDCHTSVQFSAASYPLWAIIVLGEKYSEVTNAEQLFSKCKNLRVLRLSRSNLDEALPRYISSMKLLRHLEGPWNAPSGIYPLINLHTFPGVHICRCGSSFKLRELKNINKIKGELYISGLGNLSHVQDANEAQVRNKVHLHFLQLDFEEEKCKHMLQQDCLLTEQLDVNFTPKEVRYENLQYQDIQQPKYVTVPHNLILESLRPHEGLRRMAISGYNCQSYPSWLGDASFSKLIDIAIYGTDKGRQQCIPTLGELPFLKYLRIGRMFYVEHIGRDFCSHIPGNKGFPSLITLEFSDMPQWSRWSGVDDGDFPCLSSLIISDCNRLSSLPTDRFSSLSNLKLSYCNAISIIPAGGTFTYIQILRCYGLHTILTQPSLLKLWIYDCPELRAVGSMPKLNKLDIYKCRNLTSVGSMPELTTLNTGSNLEHEMWYNEPQFPDYSSIWYNTLMDIPTISVLHNLNELGFLCCPGITELPTLPSLLKLQIWKCPDLRVICSLPSLITLYLWDPLLKDEVLYSLLNGIDHPQLNRISILCKTMTNLPLQPQRLSSLKKLRLSCANLQYCDGLADLTLLEEIKIWGCPKLPIHCLLPRQLQSALDIRDERARYIGDFDKQ</sequence>
<feature type="domain" description="NB-ARC" evidence="7">
    <location>
        <begin position="201"/>
        <end position="328"/>
    </location>
</feature>
<dbReference type="Proteomes" id="UP000008022">
    <property type="component" value="Unassembled WGS sequence"/>
</dbReference>
<dbReference type="SUPFAM" id="SSF52058">
    <property type="entry name" value="L domain-like"/>
    <property type="match status" value="1"/>
</dbReference>
<dbReference type="GO" id="GO:0043531">
    <property type="term" value="F:ADP binding"/>
    <property type="evidence" value="ECO:0007669"/>
    <property type="project" value="InterPro"/>
</dbReference>
<evidence type="ECO:0000259" key="9">
    <source>
        <dbReference type="Pfam" id="PF25019"/>
    </source>
</evidence>
<keyword evidence="3" id="KW-0677">Repeat</keyword>
<dbReference type="GO" id="GO:0005524">
    <property type="term" value="F:ATP binding"/>
    <property type="evidence" value="ECO:0007669"/>
    <property type="project" value="UniProtKB-KW"/>
</dbReference>
<dbReference type="Pfam" id="PF18052">
    <property type="entry name" value="Rx_N"/>
    <property type="match status" value="1"/>
</dbReference>
<comment type="similarity">
    <text evidence="1">Belongs to the disease resistance NB-LRR family.</text>
</comment>
<dbReference type="Pfam" id="PF00931">
    <property type="entry name" value="NB-ARC"/>
    <property type="match status" value="1"/>
</dbReference>
<dbReference type="InterPro" id="IPR032675">
    <property type="entry name" value="LRR_dom_sf"/>
</dbReference>
<dbReference type="eggNOG" id="KOG4658">
    <property type="taxonomic scope" value="Eukaryota"/>
</dbReference>
<dbReference type="Pfam" id="PF25019">
    <property type="entry name" value="LRR_R13L1-DRL21"/>
    <property type="match status" value="1"/>
</dbReference>
<evidence type="ECO:0000256" key="4">
    <source>
        <dbReference type="ARBA" id="ARBA00022741"/>
    </source>
</evidence>
<name>A0A0E0R8L1_ORYRU</name>
<dbReference type="SUPFAM" id="SSF52047">
    <property type="entry name" value="RNI-like"/>
    <property type="match status" value="1"/>
</dbReference>
<dbReference type="InterPro" id="IPR056789">
    <property type="entry name" value="LRR_R13L1-DRL21"/>
</dbReference>
<dbReference type="InterPro" id="IPR036388">
    <property type="entry name" value="WH-like_DNA-bd_sf"/>
</dbReference>
<accession>A0A0E0R8L1</accession>
<evidence type="ECO:0000313" key="10">
    <source>
        <dbReference type="EnsemblPlants" id="ORUFI11G14890.1"/>
    </source>
</evidence>
<dbReference type="Gene3D" id="3.40.50.300">
    <property type="entry name" value="P-loop containing nucleotide triphosphate hydrolases"/>
    <property type="match status" value="1"/>
</dbReference>
<dbReference type="InterPro" id="IPR002182">
    <property type="entry name" value="NB-ARC"/>
</dbReference>
<dbReference type="GO" id="GO:0006952">
    <property type="term" value="P:defense response"/>
    <property type="evidence" value="ECO:0007669"/>
    <property type="project" value="UniProtKB-KW"/>
</dbReference>
<evidence type="ECO:0000259" key="8">
    <source>
        <dbReference type="Pfam" id="PF18052"/>
    </source>
</evidence>
<evidence type="ECO:0000256" key="1">
    <source>
        <dbReference type="ARBA" id="ARBA00008894"/>
    </source>
</evidence>
<dbReference type="InterPro" id="IPR041118">
    <property type="entry name" value="Rx_N"/>
</dbReference>
<keyword evidence="6" id="KW-0067">ATP-binding</keyword>
<dbReference type="Gene3D" id="1.20.5.4130">
    <property type="match status" value="1"/>
</dbReference>
<dbReference type="InterPro" id="IPR027417">
    <property type="entry name" value="P-loop_NTPase"/>
</dbReference>
<dbReference type="SUPFAM" id="SSF52540">
    <property type="entry name" value="P-loop containing nucleoside triphosphate hydrolases"/>
    <property type="match status" value="1"/>
</dbReference>
<dbReference type="GO" id="GO:0051707">
    <property type="term" value="P:response to other organism"/>
    <property type="evidence" value="ECO:0007669"/>
    <property type="project" value="UniProtKB-ARBA"/>
</dbReference>
<dbReference type="STRING" id="4529.A0A0E0R8L1"/>
<evidence type="ECO:0008006" key="12">
    <source>
        <dbReference type="Google" id="ProtNLM"/>
    </source>
</evidence>
<evidence type="ECO:0000259" key="7">
    <source>
        <dbReference type="Pfam" id="PF00931"/>
    </source>
</evidence>
<feature type="domain" description="R13L1/DRL21-like LRR repeat region" evidence="9">
    <location>
        <begin position="593"/>
        <end position="757"/>
    </location>
</feature>
<evidence type="ECO:0000313" key="11">
    <source>
        <dbReference type="Proteomes" id="UP000008022"/>
    </source>
</evidence>
<evidence type="ECO:0000256" key="6">
    <source>
        <dbReference type="ARBA" id="ARBA00022840"/>
    </source>
</evidence>
<evidence type="ECO:0000256" key="5">
    <source>
        <dbReference type="ARBA" id="ARBA00022821"/>
    </source>
</evidence>
<dbReference type="InterPro" id="IPR042197">
    <property type="entry name" value="Apaf_helical"/>
</dbReference>
<dbReference type="PANTHER" id="PTHR36766:SF40">
    <property type="entry name" value="DISEASE RESISTANCE PROTEIN RGA3"/>
    <property type="match status" value="1"/>
</dbReference>
<feature type="domain" description="Disease resistance N-terminal" evidence="8">
    <location>
        <begin position="9"/>
        <end position="111"/>
    </location>
</feature>
<proteinExistence type="inferred from homology"/>
<evidence type="ECO:0000256" key="3">
    <source>
        <dbReference type="ARBA" id="ARBA00022737"/>
    </source>
</evidence>
<evidence type="ECO:0000256" key="2">
    <source>
        <dbReference type="ARBA" id="ARBA00022614"/>
    </source>
</evidence>
<dbReference type="Gene3D" id="1.10.8.430">
    <property type="entry name" value="Helical domain of apoptotic protease-activating factors"/>
    <property type="match status" value="1"/>
</dbReference>